<feature type="compositionally biased region" description="Basic and acidic residues" evidence="1">
    <location>
        <begin position="634"/>
        <end position="651"/>
    </location>
</feature>
<feature type="region of interest" description="Disordered" evidence="1">
    <location>
        <begin position="689"/>
        <end position="749"/>
    </location>
</feature>
<reference evidence="3" key="1">
    <citation type="journal article" date="2020" name="MBio">
        <title>Horizontal gene transfer to a defensive symbiont with a reduced genome amongst a multipartite beetle microbiome.</title>
        <authorList>
            <person name="Waterworth S.C."/>
            <person name="Florez L.V."/>
            <person name="Rees E.R."/>
            <person name="Hertweck C."/>
            <person name="Kaltenpoth M."/>
            <person name="Kwan J.C."/>
        </authorList>
    </citation>
    <scope>NUCLEOTIDE SEQUENCE [LARGE SCALE GENOMIC DNA]</scope>
</reference>
<dbReference type="Proteomes" id="UP000467522">
    <property type="component" value="Unassembled WGS sequence"/>
</dbReference>
<sequence>MRFALFKRFRDGENVRYRAICWNPVDRQLHVLKLVAKGAPVGPGEWLVWSADAPDAPLKDIKRINENIVPDYMLRPLSKLPDDLKKALIGFAWRKQIVEAFCLLDIGGKGHPSDFVFNDQIVTSRDARLAAQNFVVSAQGWHRGRGSHLRKLFHQYCHFAGVPNAMLAQHIGKGKTGERLNLANKPGALTTQELEAKRKSEATGKPMKFRRQPVSAEDRAKFVDVLTRYWAKKRMSYSKTYDRLITEHCAGIDKHLHPTYDTFCRHANKLVPLHNLLALRNGTDIHEQYFAPRVGTATDYTQGKIEIVDVDGFTAKIGVRVKVSRRWKKIYLKVLFAVSRNSHAVLGVEIVLTGESAVAFRRCIASCYLDKTKLAKELGLDSADGLLHGNIDGVFVDNGAGPSEENIRVACGEMRISYEIAPPGRGEYKAVGENLNSLMVKYFEDEPSGYNRKNDLISKEKRRKSRRARGAPIYRFVAALYEAVRHHNLHAFRPHLRSHDDFLDGTEGSPMDIFISQQAQRRGDARRKWSEREILSRFIPWKRYKVQNGVVHFKKKLRYTSGALKALADKHAKIRPENRGPLFIYVKRFTADPHYLIWKNEYDDEELLTIHDEDVRRIQDTSWLELSLTQQADAELKRKSDSKSRAGRDKVTTNQHRLVAQAERARAASGNTDDLAGPSVSDAKALETMKHEREWGEREASALGFNKRETVPAGPKPQLRSNPTDDAFAARYRARKAASNQGLPEAPKR</sequence>
<evidence type="ECO:0000313" key="2">
    <source>
        <dbReference type="EMBL" id="KAF1038618.1"/>
    </source>
</evidence>
<evidence type="ECO:0000313" key="3">
    <source>
        <dbReference type="Proteomes" id="UP000467522"/>
    </source>
</evidence>
<comment type="caution">
    <text evidence="2">The sequence shown here is derived from an EMBL/GenBank/DDBJ whole genome shotgun (WGS) entry which is preliminary data.</text>
</comment>
<organism evidence="2 3">
    <name type="scientific">Burkholderia lata (strain ATCC 17760 / DSM 23089 / LMG 22485 / NCIMB 9086 / R18194 / 383)</name>
    <dbReference type="NCBI Taxonomy" id="482957"/>
    <lineage>
        <taxon>Bacteria</taxon>
        <taxon>Pseudomonadati</taxon>
        <taxon>Pseudomonadota</taxon>
        <taxon>Betaproteobacteria</taxon>
        <taxon>Burkholderiales</taxon>
        <taxon>Burkholderiaceae</taxon>
        <taxon>Burkholderia</taxon>
        <taxon>Burkholderia cepacia complex</taxon>
    </lineage>
</organism>
<name>A0A833PS73_BURL3</name>
<evidence type="ECO:0000256" key="1">
    <source>
        <dbReference type="SAM" id="MobiDB-lite"/>
    </source>
</evidence>
<accession>A0A833PS73</accession>
<feature type="compositionally biased region" description="Basic and acidic residues" evidence="1">
    <location>
        <begin position="689"/>
        <end position="710"/>
    </location>
</feature>
<dbReference type="AlphaFoldDB" id="A0A833PS73"/>
<protein>
    <submittedName>
        <fullName evidence="2">Uncharacterized protein</fullName>
    </submittedName>
</protein>
<dbReference type="EMBL" id="WNDV01000005">
    <property type="protein sequence ID" value="KAF1038618.1"/>
    <property type="molecule type" value="Genomic_DNA"/>
</dbReference>
<proteinExistence type="predicted"/>
<gene>
    <name evidence="2" type="ORF">GAK33_01954</name>
</gene>
<feature type="region of interest" description="Disordered" evidence="1">
    <location>
        <begin position="634"/>
        <end position="656"/>
    </location>
</feature>